<sequence length="109" mass="12801">MRKKRKRLIIITLLFAMYITLHSIPNVAVRTAIFLSGHPIIALHGEVQKRSNPYQEAIPESLRVIYSEQKDDYDVYYFSSPYAKEKGRDWGSAYVKKVWFMYNVELGKL</sequence>
<keyword evidence="2" id="KW-1185">Reference proteome</keyword>
<protein>
    <submittedName>
        <fullName evidence="1">Uncharacterized protein</fullName>
    </submittedName>
</protein>
<organism evidence="1 2">
    <name type="scientific">Bacillus bingmayongensis</name>
    <dbReference type="NCBI Taxonomy" id="1150157"/>
    <lineage>
        <taxon>Bacteria</taxon>
        <taxon>Bacillati</taxon>
        <taxon>Bacillota</taxon>
        <taxon>Bacilli</taxon>
        <taxon>Bacillales</taxon>
        <taxon>Bacillaceae</taxon>
        <taxon>Bacillus</taxon>
    </lineage>
</organism>
<gene>
    <name evidence="1" type="ORF">U2I54_03025</name>
</gene>
<dbReference type="RefSeq" id="WP_374216731.1">
    <property type="nucleotide sequence ID" value="NZ_JAXOVW010000004.1"/>
</dbReference>
<accession>A0ABU5JRP0</accession>
<proteinExistence type="predicted"/>
<evidence type="ECO:0000313" key="2">
    <source>
        <dbReference type="Proteomes" id="UP001291930"/>
    </source>
</evidence>
<name>A0ABU5JRP0_9BACI</name>
<reference evidence="2" key="1">
    <citation type="submission" date="2023-11" db="EMBL/GenBank/DDBJ databases">
        <title>Genome Sequence of Bacillus pseudomycoides stain BUPM19.</title>
        <authorList>
            <person name="Farhat A."/>
        </authorList>
    </citation>
    <scope>NUCLEOTIDE SEQUENCE [LARGE SCALE GENOMIC DNA]</scope>
    <source>
        <strain evidence="2">BUPM19</strain>
    </source>
</reference>
<dbReference type="EMBL" id="JAXOVW010000004">
    <property type="protein sequence ID" value="MDZ5606107.1"/>
    <property type="molecule type" value="Genomic_DNA"/>
</dbReference>
<comment type="caution">
    <text evidence="1">The sequence shown here is derived from an EMBL/GenBank/DDBJ whole genome shotgun (WGS) entry which is preliminary data.</text>
</comment>
<evidence type="ECO:0000313" key="1">
    <source>
        <dbReference type="EMBL" id="MDZ5606107.1"/>
    </source>
</evidence>
<dbReference type="Proteomes" id="UP001291930">
    <property type="component" value="Unassembled WGS sequence"/>
</dbReference>